<reference evidence="10 11" key="1">
    <citation type="journal article" date="2024" name="Nat. Commun.">
        <title>Phylogenomics reveals the evolutionary origins of lichenization in chlorophyte algae.</title>
        <authorList>
            <person name="Puginier C."/>
            <person name="Libourel C."/>
            <person name="Otte J."/>
            <person name="Skaloud P."/>
            <person name="Haon M."/>
            <person name="Grisel S."/>
            <person name="Petersen M."/>
            <person name="Berrin J.G."/>
            <person name="Delaux P.M."/>
            <person name="Dal Grande F."/>
            <person name="Keller J."/>
        </authorList>
    </citation>
    <scope>NUCLEOTIDE SEQUENCE [LARGE SCALE GENOMIC DNA]</scope>
    <source>
        <strain evidence="10 11">SAG 216-7</strain>
    </source>
</reference>
<dbReference type="InterPro" id="IPR015797">
    <property type="entry name" value="NUDIX_hydrolase-like_dom_sf"/>
</dbReference>
<feature type="compositionally biased region" description="Polar residues" evidence="8">
    <location>
        <begin position="104"/>
        <end position="115"/>
    </location>
</feature>
<accession>A0ABR2YVE6</accession>
<evidence type="ECO:0000256" key="3">
    <source>
        <dbReference type="ARBA" id="ARBA00022946"/>
    </source>
</evidence>
<comment type="similarity">
    <text evidence="2">Belongs to the mitochondrion-specific ribosomal protein mL46 family.</text>
</comment>
<keyword evidence="4" id="KW-0689">Ribosomal protein</keyword>
<evidence type="ECO:0000313" key="10">
    <source>
        <dbReference type="EMBL" id="KAK9915832.1"/>
    </source>
</evidence>
<dbReference type="PANTHER" id="PTHR13124">
    <property type="entry name" value="39S RIBOSOMAL PROTEIN L46, MITOCHONDRIAL PRECURSOR-RELATED"/>
    <property type="match status" value="1"/>
</dbReference>
<dbReference type="PANTHER" id="PTHR13124:SF12">
    <property type="entry name" value="LARGE RIBOSOMAL SUBUNIT PROTEIN ML46"/>
    <property type="match status" value="1"/>
</dbReference>
<sequence>MYRVAADLTTRIARDLPNNLQVASVLVKQQVHNYRFYSTEEGRKIVAACVLERLPVVVPEDPLFEIQYHELKERLFSKYRRELPSEFTKVAGGDSGEPQDGEAAQSSFTPASTVTEADENHDVKSLQRALDKRLFFLVRSKGEGGEGAWHFPERSHEAGETMRQAAEGALAGVLTEDEGRQVYFIGHSPAGHGRYPGHDLFFHRAELIKGSVALRPGADTHDYAWVTREELPEYVDDPNAQMLLSMMLPGP</sequence>
<comment type="caution">
    <text evidence="10">The sequence shown here is derived from an EMBL/GenBank/DDBJ whole genome shotgun (WGS) entry which is preliminary data.</text>
</comment>
<evidence type="ECO:0000256" key="5">
    <source>
        <dbReference type="ARBA" id="ARBA00023128"/>
    </source>
</evidence>
<evidence type="ECO:0000313" key="11">
    <source>
        <dbReference type="Proteomes" id="UP001491310"/>
    </source>
</evidence>
<dbReference type="SUPFAM" id="SSF55811">
    <property type="entry name" value="Nudix"/>
    <property type="match status" value="1"/>
</dbReference>
<dbReference type="CDD" id="cd04661">
    <property type="entry name" value="NUDIX_MRP_L46"/>
    <property type="match status" value="1"/>
</dbReference>
<keyword evidence="5" id="KW-0496">Mitochondrion</keyword>
<comment type="subcellular location">
    <subcellularLocation>
        <location evidence="1">Mitochondrion</location>
    </subcellularLocation>
</comment>
<evidence type="ECO:0000256" key="4">
    <source>
        <dbReference type="ARBA" id="ARBA00022980"/>
    </source>
</evidence>
<keyword evidence="11" id="KW-1185">Reference proteome</keyword>
<dbReference type="Gene3D" id="3.90.79.10">
    <property type="entry name" value="Nucleoside Triphosphate Pyrophosphohydrolase"/>
    <property type="match status" value="1"/>
</dbReference>
<evidence type="ECO:0000256" key="7">
    <source>
        <dbReference type="ARBA" id="ARBA00035190"/>
    </source>
</evidence>
<dbReference type="InterPro" id="IPR033650">
    <property type="entry name" value="Ribosomal_mL46_NUDIX"/>
</dbReference>
<proteinExistence type="inferred from homology"/>
<name>A0ABR2YVE6_9CHLO</name>
<dbReference type="Proteomes" id="UP001491310">
    <property type="component" value="Unassembled WGS sequence"/>
</dbReference>
<organism evidence="10 11">
    <name type="scientific">Coccomyxa subellipsoidea</name>
    <dbReference type="NCBI Taxonomy" id="248742"/>
    <lineage>
        <taxon>Eukaryota</taxon>
        <taxon>Viridiplantae</taxon>
        <taxon>Chlorophyta</taxon>
        <taxon>core chlorophytes</taxon>
        <taxon>Trebouxiophyceae</taxon>
        <taxon>Trebouxiophyceae incertae sedis</taxon>
        <taxon>Coccomyxaceae</taxon>
        <taxon>Coccomyxa</taxon>
    </lineage>
</organism>
<evidence type="ECO:0000256" key="1">
    <source>
        <dbReference type="ARBA" id="ARBA00004173"/>
    </source>
</evidence>
<feature type="region of interest" description="Disordered" evidence="8">
    <location>
        <begin position="88"/>
        <end position="121"/>
    </location>
</feature>
<feature type="domain" description="Large ribosomal subunit protein mL46 N-terminal" evidence="9">
    <location>
        <begin position="44"/>
        <end position="85"/>
    </location>
</feature>
<evidence type="ECO:0000259" key="9">
    <source>
        <dbReference type="Pfam" id="PF11788"/>
    </source>
</evidence>
<dbReference type="EMBL" id="JALJOT010000004">
    <property type="protein sequence ID" value="KAK9915832.1"/>
    <property type="molecule type" value="Genomic_DNA"/>
</dbReference>
<dbReference type="InterPro" id="IPR040008">
    <property type="entry name" value="Ribosomal_mL46"/>
</dbReference>
<evidence type="ECO:0000256" key="6">
    <source>
        <dbReference type="ARBA" id="ARBA00023274"/>
    </source>
</evidence>
<dbReference type="Pfam" id="PF11788">
    <property type="entry name" value="MRP-L46"/>
    <property type="match status" value="1"/>
</dbReference>
<evidence type="ECO:0000256" key="2">
    <source>
        <dbReference type="ARBA" id="ARBA00009070"/>
    </source>
</evidence>
<evidence type="ECO:0000256" key="8">
    <source>
        <dbReference type="SAM" id="MobiDB-lite"/>
    </source>
</evidence>
<dbReference type="InterPro" id="IPR021757">
    <property type="entry name" value="Ribosomal_mL46_N"/>
</dbReference>
<gene>
    <name evidence="10" type="ORF">WJX75_004793</name>
</gene>
<keyword evidence="6" id="KW-0687">Ribonucleoprotein</keyword>
<keyword evidence="3" id="KW-0809">Transit peptide</keyword>
<protein>
    <recommendedName>
        <fullName evidence="7">Large ribosomal subunit protein mL46</fullName>
    </recommendedName>
</protein>